<feature type="region of interest" description="Disordered" evidence="14">
    <location>
        <begin position="24"/>
        <end position="124"/>
    </location>
</feature>
<evidence type="ECO:0000256" key="10">
    <source>
        <dbReference type="ARBA" id="ARBA00023242"/>
    </source>
</evidence>
<dbReference type="GO" id="GO:0003677">
    <property type="term" value="F:DNA binding"/>
    <property type="evidence" value="ECO:0007669"/>
    <property type="project" value="UniProtKB-KW"/>
</dbReference>
<dbReference type="GO" id="GO:0043138">
    <property type="term" value="F:3'-5' DNA helicase activity"/>
    <property type="evidence" value="ECO:0007669"/>
    <property type="project" value="UniProtKB-EC"/>
</dbReference>
<dbReference type="OrthoDB" id="10261556at2759"/>
<evidence type="ECO:0000256" key="14">
    <source>
        <dbReference type="SAM" id="MobiDB-lite"/>
    </source>
</evidence>
<keyword evidence="18" id="KW-1185">Reference proteome</keyword>
<dbReference type="STRING" id="2018661.A0A2A2JSN5"/>
<feature type="domain" description="Helicase C-terminal" evidence="16">
    <location>
        <begin position="386"/>
        <end position="536"/>
    </location>
</feature>
<dbReference type="InterPro" id="IPR011545">
    <property type="entry name" value="DEAD/DEAH_box_helicase_dom"/>
</dbReference>
<evidence type="ECO:0000256" key="4">
    <source>
        <dbReference type="ARBA" id="ARBA00022741"/>
    </source>
</evidence>
<evidence type="ECO:0000256" key="7">
    <source>
        <dbReference type="ARBA" id="ARBA00022840"/>
    </source>
</evidence>
<feature type="domain" description="Helicase ATP-binding" evidence="15">
    <location>
        <begin position="169"/>
        <end position="343"/>
    </location>
</feature>
<keyword evidence="5 13" id="KW-0378">Hydrolase</keyword>
<dbReference type="PROSITE" id="PS00690">
    <property type="entry name" value="DEAH_ATP_HELICASE"/>
    <property type="match status" value="1"/>
</dbReference>
<feature type="compositionally biased region" description="Polar residues" evidence="14">
    <location>
        <begin position="587"/>
        <end position="604"/>
    </location>
</feature>
<dbReference type="FunFam" id="3.40.50.300:FF:000444">
    <property type="entry name" value="ATP-dependent DNA helicase"/>
    <property type="match status" value="1"/>
</dbReference>
<evidence type="ECO:0000313" key="18">
    <source>
        <dbReference type="Proteomes" id="UP000218231"/>
    </source>
</evidence>
<evidence type="ECO:0000259" key="15">
    <source>
        <dbReference type="PROSITE" id="PS51192"/>
    </source>
</evidence>
<dbReference type="InterPro" id="IPR014001">
    <property type="entry name" value="Helicase_ATP-bd"/>
</dbReference>
<dbReference type="PROSITE" id="PS51192">
    <property type="entry name" value="HELICASE_ATP_BIND_1"/>
    <property type="match status" value="1"/>
</dbReference>
<organism evidence="17 18">
    <name type="scientific">Diploscapter pachys</name>
    <dbReference type="NCBI Taxonomy" id="2018661"/>
    <lineage>
        <taxon>Eukaryota</taxon>
        <taxon>Metazoa</taxon>
        <taxon>Ecdysozoa</taxon>
        <taxon>Nematoda</taxon>
        <taxon>Chromadorea</taxon>
        <taxon>Rhabditida</taxon>
        <taxon>Rhabditina</taxon>
        <taxon>Rhabditomorpha</taxon>
        <taxon>Rhabditoidea</taxon>
        <taxon>Rhabditidae</taxon>
        <taxon>Diploscapter</taxon>
    </lineage>
</organism>
<dbReference type="SMART" id="SM00490">
    <property type="entry name" value="HELICc"/>
    <property type="match status" value="1"/>
</dbReference>
<evidence type="ECO:0000313" key="17">
    <source>
        <dbReference type="EMBL" id="PAV64677.1"/>
    </source>
</evidence>
<protein>
    <recommendedName>
        <fullName evidence="13">ATP-dependent DNA helicase</fullName>
        <ecNumber evidence="13">5.6.2.4</ecNumber>
    </recommendedName>
</protein>
<evidence type="ECO:0000256" key="1">
    <source>
        <dbReference type="ARBA" id="ARBA00004123"/>
    </source>
</evidence>
<dbReference type="SUPFAM" id="SSF52540">
    <property type="entry name" value="P-loop containing nucleoside triphosphate hydrolases"/>
    <property type="match status" value="1"/>
</dbReference>
<dbReference type="GO" id="GO:0005694">
    <property type="term" value="C:chromosome"/>
    <property type="evidence" value="ECO:0007669"/>
    <property type="project" value="TreeGrafter"/>
</dbReference>
<name>A0A2A2JSN5_9BILA</name>
<comment type="similarity">
    <text evidence="2 13">Belongs to the helicase family. RecQ subfamily.</text>
</comment>
<comment type="catalytic activity">
    <reaction evidence="11 13">
        <text>Couples ATP hydrolysis with the unwinding of duplex DNA by translocating in the 3'-5' direction.</text>
        <dbReference type="EC" id="5.6.2.4"/>
    </reaction>
</comment>
<feature type="compositionally biased region" description="Polar residues" evidence="14">
    <location>
        <begin position="706"/>
        <end position="721"/>
    </location>
</feature>
<feature type="region of interest" description="Disordered" evidence="14">
    <location>
        <begin position="587"/>
        <end position="620"/>
    </location>
</feature>
<dbReference type="SMART" id="SM00487">
    <property type="entry name" value="DEXDc"/>
    <property type="match status" value="1"/>
</dbReference>
<dbReference type="GO" id="GO:0000724">
    <property type="term" value="P:double-strand break repair via homologous recombination"/>
    <property type="evidence" value="ECO:0007669"/>
    <property type="project" value="TreeGrafter"/>
</dbReference>
<evidence type="ECO:0000256" key="3">
    <source>
        <dbReference type="ARBA" id="ARBA00022723"/>
    </source>
</evidence>
<feature type="region of interest" description="Disordered" evidence="14">
    <location>
        <begin position="706"/>
        <end position="738"/>
    </location>
</feature>
<dbReference type="GO" id="GO:0046872">
    <property type="term" value="F:metal ion binding"/>
    <property type="evidence" value="ECO:0007669"/>
    <property type="project" value="UniProtKB-KW"/>
</dbReference>
<dbReference type="InterPro" id="IPR002464">
    <property type="entry name" value="DNA/RNA_helicase_DEAH_CS"/>
</dbReference>
<dbReference type="InterPro" id="IPR032284">
    <property type="entry name" value="RecQ_Zn-bd"/>
</dbReference>
<dbReference type="AlphaFoldDB" id="A0A2A2JSN5"/>
<evidence type="ECO:0000256" key="8">
    <source>
        <dbReference type="ARBA" id="ARBA00023125"/>
    </source>
</evidence>
<evidence type="ECO:0000256" key="2">
    <source>
        <dbReference type="ARBA" id="ARBA00005446"/>
    </source>
</evidence>
<feature type="non-terminal residue" evidence="17">
    <location>
        <position position="738"/>
    </location>
</feature>
<evidence type="ECO:0000256" key="6">
    <source>
        <dbReference type="ARBA" id="ARBA00022806"/>
    </source>
</evidence>
<evidence type="ECO:0000256" key="13">
    <source>
        <dbReference type="RuleBase" id="RU364117"/>
    </source>
</evidence>
<keyword evidence="6 13" id="KW-0347">Helicase</keyword>
<keyword evidence="4 13" id="KW-0547">Nucleotide-binding</keyword>
<dbReference type="InterPro" id="IPR004589">
    <property type="entry name" value="DNA_helicase_ATP-dep_RecQ"/>
</dbReference>
<dbReference type="GO" id="GO:0005737">
    <property type="term" value="C:cytoplasm"/>
    <property type="evidence" value="ECO:0007669"/>
    <property type="project" value="TreeGrafter"/>
</dbReference>
<keyword evidence="9" id="KW-0413">Isomerase</keyword>
<accession>A0A2A2JSN5</accession>
<dbReference type="Gene3D" id="3.40.50.300">
    <property type="entry name" value="P-loop containing nucleotide triphosphate hydrolases"/>
    <property type="match status" value="2"/>
</dbReference>
<comment type="subcellular location">
    <subcellularLocation>
        <location evidence="1 13">Nucleus</location>
    </subcellularLocation>
</comment>
<dbReference type="GO" id="GO:0016887">
    <property type="term" value="F:ATP hydrolysis activity"/>
    <property type="evidence" value="ECO:0007669"/>
    <property type="project" value="RHEA"/>
</dbReference>
<comment type="caution">
    <text evidence="17">The sequence shown here is derived from an EMBL/GenBank/DDBJ whole genome shotgun (WGS) entry which is preliminary data.</text>
</comment>
<feature type="compositionally biased region" description="Basic and acidic residues" evidence="14">
    <location>
        <begin position="605"/>
        <end position="620"/>
    </location>
</feature>
<dbReference type="GO" id="GO:0005524">
    <property type="term" value="F:ATP binding"/>
    <property type="evidence" value="ECO:0007669"/>
    <property type="project" value="UniProtKB-KW"/>
</dbReference>
<keyword evidence="3" id="KW-0479">Metal-binding</keyword>
<keyword evidence="7 13" id="KW-0067">ATP-binding</keyword>
<dbReference type="Pfam" id="PF16124">
    <property type="entry name" value="RecQ_Zn_bind"/>
    <property type="match status" value="1"/>
</dbReference>
<dbReference type="InterPro" id="IPR001650">
    <property type="entry name" value="Helicase_C-like"/>
</dbReference>
<dbReference type="InterPro" id="IPR027417">
    <property type="entry name" value="P-loop_NTPase"/>
</dbReference>
<evidence type="ECO:0000256" key="9">
    <source>
        <dbReference type="ARBA" id="ARBA00023235"/>
    </source>
</evidence>
<dbReference type="EMBL" id="LIAE01010247">
    <property type="protein sequence ID" value="PAV64677.1"/>
    <property type="molecule type" value="Genomic_DNA"/>
</dbReference>
<dbReference type="EC" id="5.6.2.4" evidence="13"/>
<dbReference type="PROSITE" id="PS51194">
    <property type="entry name" value="HELICASE_CTER"/>
    <property type="match status" value="1"/>
</dbReference>
<gene>
    <name evidence="17" type="ORF">WR25_17873</name>
</gene>
<reference evidence="17 18" key="1">
    <citation type="journal article" date="2017" name="Curr. Biol.">
        <title>Genome architecture and evolution of a unichromosomal asexual nematode.</title>
        <authorList>
            <person name="Fradin H."/>
            <person name="Zegar C."/>
            <person name="Gutwein M."/>
            <person name="Lucas J."/>
            <person name="Kovtun M."/>
            <person name="Corcoran D."/>
            <person name="Baugh L.R."/>
            <person name="Kiontke K."/>
            <person name="Gunsalus K."/>
            <person name="Fitch D.H."/>
            <person name="Piano F."/>
        </authorList>
    </citation>
    <scope>NUCLEOTIDE SEQUENCE [LARGE SCALE GENOMIC DNA]</scope>
    <source>
        <strain evidence="17">PF1309</strain>
    </source>
</reference>
<dbReference type="Pfam" id="PF00270">
    <property type="entry name" value="DEAD"/>
    <property type="match status" value="1"/>
</dbReference>
<dbReference type="PANTHER" id="PTHR13710:SF152">
    <property type="entry name" value="ATP-DEPENDENT DNA HELICASE Q5"/>
    <property type="match status" value="1"/>
</dbReference>
<keyword evidence="10 13" id="KW-0539">Nucleus</keyword>
<dbReference type="PANTHER" id="PTHR13710">
    <property type="entry name" value="DNA HELICASE RECQ FAMILY MEMBER"/>
    <property type="match status" value="1"/>
</dbReference>
<evidence type="ECO:0000256" key="5">
    <source>
        <dbReference type="ARBA" id="ARBA00022801"/>
    </source>
</evidence>
<proteinExistence type="inferred from homology"/>
<dbReference type="GO" id="GO:0009378">
    <property type="term" value="F:four-way junction helicase activity"/>
    <property type="evidence" value="ECO:0007669"/>
    <property type="project" value="TreeGrafter"/>
</dbReference>
<keyword evidence="8" id="KW-0238">DNA-binding</keyword>
<evidence type="ECO:0000256" key="12">
    <source>
        <dbReference type="ARBA" id="ARBA00049360"/>
    </source>
</evidence>
<evidence type="ECO:0000259" key="16">
    <source>
        <dbReference type="PROSITE" id="PS51194"/>
    </source>
</evidence>
<comment type="catalytic activity">
    <reaction evidence="12 13">
        <text>ATP + H2O = ADP + phosphate + H(+)</text>
        <dbReference type="Rhea" id="RHEA:13065"/>
        <dbReference type="ChEBI" id="CHEBI:15377"/>
        <dbReference type="ChEBI" id="CHEBI:15378"/>
        <dbReference type="ChEBI" id="CHEBI:30616"/>
        <dbReference type="ChEBI" id="CHEBI:43474"/>
        <dbReference type="ChEBI" id="CHEBI:456216"/>
    </reaction>
</comment>
<dbReference type="GO" id="GO:0005634">
    <property type="term" value="C:nucleus"/>
    <property type="evidence" value="ECO:0007669"/>
    <property type="project" value="UniProtKB-SubCell"/>
</dbReference>
<dbReference type="NCBIfam" id="TIGR00614">
    <property type="entry name" value="recQ_fam"/>
    <property type="match status" value="1"/>
</dbReference>
<feature type="compositionally biased region" description="Polar residues" evidence="14">
    <location>
        <begin position="729"/>
        <end position="738"/>
    </location>
</feature>
<evidence type="ECO:0000256" key="11">
    <source>
        <dbReference type="ARBA" id="ARBA00034617"/>
    </source>
</evidence>
<dbReference type="Proteomes" id="UP000218231">
    <property type="component" value="Unassembled WGS sequence"/>
</dbReference>
<sequence>MEKYIEKKRKMMNGVVKRKEVGVDSDDSDIQIINTPPQPAVKTPTSVAKKRKIVVDELLDDQPGPSTSSAEKPANKQKKASNWQEFFDAAKKRSKSSKPADEKEIKSKRKSKGKEPAAELPLKADPGECLNKHLYELSEADISSRRDAMLRDVFSHSGYKSSLQQRAIDFILQRKSDVFVSFPTGAGKSLCYQLPAVVHAGMAIVVSPLLALIKDQVNALRARKVPCETINSSIPEAEKKRIRAELAKDIPNIKFLYITAEGIATDSNQRILNSLSRRNLVSYLVIDEAHCVTQWGHDFRPDYLNLKNLRLYCPGVPMVALTATANTSAQGDILKQLEMDKARIFKASTYRPNLYYDVCMKDLLPCAPENHLVDFIKRCLQMTNPNAEPNGAAIGSAIVYCRARSDCEGMTNVMKLAGLNAAAYHAGLPDKTRNEVQQKWMSGEIPVVVATIAFGMGIDKANVRVVIHWAPSNSLAAYYQEAGRAGRDNHRSYCRIYYSNAERQFMEHCFRGDSNRIKAKKGLSDDAKDIQIKALQTGFEKMLEYCEKAECRHKMMASFFNESDLKKCLKNCDFCRIPEKVSQQANALKTQRQESLYSRSQRQNGEAHEPFGYEPRQKKEEEEYSGFENGLERMEKEEAIRLKTAVQDEFERRRKARELANGGAARKVRPRGDVTVLDKDSKRVESLTIVRREAIVRTVIQALDDNSSQADRQLTSNTTPAICSPRRSAPTTTRLHKS</sequence>
<dbReference type="Pfam" id="PF00271">
    <property type="entry name" value="Helicase_C"/>
    <property type="match status" value="1"/>
</dbReference>